<evidence type="ECO:0000256" key="1">
    <source>
        <dbReference type="SAM" id="MobiDB-lite"/>
    </source>
</evidence>
<evidence type="ECO:0000313" key="2">
    <source>
        <dbReference type="EMBL" id="TXR55075.1"/>
    </source>
</evidence>
<dbReference type="PANTHER" id="PTHR39185">
    <property type="entry name" value="SWARMING MOTILITY PROTEIN SWRD"/>
    <property type="match status" value="1"/>
</dbReference>
<keyword evidence="3" id="KW-1185">Reference proteome</keyword>
<keyword evidence="2" id="KW-0966">Cell projection</keyword>
<organism evidence="2 3">
    <name type="scientific">Quadrisphaera setariae</name>
    <dbReference type="NCBI Taxonomy" id="2593304"/>
    <lineage>
        <taxon>Bacteria</taxon>
        <taxon>Bacillati</taxon>
        <taxon>Actinomycetota</taxon>
        <taxon>Actinomycetes</taxon>
        <taxon>Kineosporiales</taxon>
        <taxon>Kineosporiaceae</taxon>
        <taxon>Quadrisphaera</taxon>
    </lineage>
</organism>
<feature type="compositionally biased region" description="Polar residues" evidence="1">
    <location>
        <begin position="108"/>
        <end position="124"/>
    </location>
</feature>
<dbReference type="AlphaFoldDB" id="A0A5C8ZAE9"/>
<dbReference type="OrthoDB" id="9799862at2"/>
<name>A0A5C8ZAE9_9ACTN</name>
<keyword evidence="2" id="KW-0969">Cilium</keyword>
<dbReference type="Proteomes" id="UP000321234">
    <property type="component" value="Unassembled WGS sequence"/>
</dbReference>
<dbReference type="PANTHER" id="PTHR39185:SF1">
    <property type="entry name" value="SWARMING MOTILITY PROTEIN SWRD"/>
    <property type="match status" value="1"/>
</dbReference>
<reference evidence="2 3" key="1">
    <citation type="submission" date="2019-07" db="EMBL/GenBank/DDBJ databases">
        <title>Quadrisphaera sp. strain DD2A genome sequencing and assembly.</title>
        <authorList>
            <person name="Kim I."/>
        </authorList>
    </citation>
    <scope>NUCLEOTIDE SEQUENCE [LARGE SCALE GENOMIC DNA]</scope>
    <source>
        <strain evidence="2 3">DD2A</strain>
    </source>
</reference>
<gene>
    <name evidence="2" type="ORF">FMM08_16430</name>
</gene>
<sequence>MIVVTRLNGPPFAVNPDLLERVESTPDTVLTLIDGTKFLVQESVVDVVALVRDYRASVVATARDLGRAAAEAELSAEQDDDAAVPAPRAGEAHPHLTPVASLTERLASRQSAHNPTTLTTEEEH</sequence>
<dbReference type="EMBL" id="VKAC01000010">
    <property type="protein sequence ID" value="TXR55075.1"/>
    <property type="molecule type" value="Genomic_DNA"/>
</dbReference>
<evidence type="ECO:0000313" key="3">
    <source>
        <dbReference type="Proteomes" id="UP000321234"/>
    </source>
</evidence>
<dbReference type="Pfam" id="PF06289">
    <property type="entry name" value="FlbD"/>
    <property type="match status" value="1"/>
</dbReference>
<dbReference type="InterPro" id="IPR009384">
    <property type="entry name" value="SwrD-like"/>
</dbReference>
<comment type="caution">
    <text evidence="2">The sequence shown here is derived from an EMBL/GenBank/DDBJ whole genome shotgun (WGS) entry which is preliminary data.</text>
</comment>
<keyword evidence="2" id="KW-0282">Flagellum</keyword>
<feature type="region of interest" description="Disordered" evidence="1">
    <location>
        <begin position="72"/>
        <end position="124"/>
    </location>
</feature>
<accession>A0A5C8ZAE9</accession>
<proteinExistence type="predicted"/>
<protein>
    <submittedName>
        <fullName evidence="2">Flagellar protein FlbD</fullName>
    </submittedName>
</protein>